<dbReference type="EMBL" id="JAGGKG010000024">
    <property type="protein sequence ID" value="MBP1907285.1"/>
    <property type="molecule type" value="Genomic_DNA"/>
</dbReference>
<comment type="caution">
    <text evidence="2">The sequence shown here is derived from an EMBL/GenBank/DDBJ whole genome shotgun (WGS) entry which is preliminary data.</text>
</comment>
<dbReference type="PROSITE" id="PS51832">
    <property type="entry name" value="HD_GYP"/>
    <property type="match status" value="1"/>
</dbReference>
<evidence type="ECO:0000313" key="2">
    <source>
        <dbReference type="EMBL" id="MBP1907285.1"/>
    </source>
</evidence>
<dbReference type="PANTHER" id="PTHR43155">
    <property type="entry name" value="CYCLIC DI-GMP PHOSPHODIESTERASE PA4108-RELATED"/>
    <property type="match status" value="1"/>
</dbReference>
<feature type="domain" description="HD-GYP" evidence="1">
    <location>
        <begin position="110"/>
        <end position="305"/>
    </location>
</feature>
<keyword evidence="3" id="KW-1185">Reference proteome</keyword>
<protein>
    <submittedName>
        <fullName evidence="2">Nucleotidyltransferase with HDIG domain</fullName>
    </submittedName>
</protein>
<evidence type="ECO:0000313" key="3">
    <source>
        <dbReference type="Proteomes" id="UP001519272"/>
    </source>
</evidence>
<name>A0ABS4FXN7_9BACL</name>
<dbReference type="InterPro" id="IPR006675">
    <property type="entry name" value="HDIG_dom"/>
</dbReference>
<sequence>MLVHVMDLKTGDKLRSDIFNSAGLHILAKGTVIRNEEIALLIRHSIDLIDIELKENKEEATITEEEVFYQKLKEDFDYTIQAYQGIFLDSLVKGKFNPDKVQERLETLLEKIDSRKNVVNLLLDLGREDETIYNHSLQVGLLSYYIATWLGYSKEESYEISQAGYLHDIGKSKVPHAIRDHVGELTGKELEIMRNHTRYGYDIIRNSMSDGSIALVALQHHELEDGTGYPLGLGKNAVHPYSQIVAVANNYVELTSQYEGKGSQGFLSVLKKIYDLGFGKLNERPVQALMQNLLPNILSKKALLNTGQEGIIVLNNPNDIFRPLVKVGSEFIDLAKNRNILIEEIYL</sequence>
<proteinExistence type="predicted"/>
<dbReference type="SUPFAM" id="SSF109604">
    <property type="entry name" value="HD-domain/PDEase-like"/>
    <property type="match status" value="1"/>
</dbReference>
<evidence type="ECO:0000259" key="1">
    <source>
        <dbReference type="PROSITE" id="PS51832"/>
    </source>
</evidence>
<dbReference type="RefSeq" id="WP_210090867.1">
    <property type="nucleotide sequence ID" value="NZ_JAGGKG010000024.1"/>
</dbReference>
<dbReference type="InterPro" id="IPR003607">
    <property type="entry name" value="HD/PDEase_dom"/>
</dbReference>
<dbReference type="NCBIfam" id="TIGR00277">
    <property type="entry name" value="HDIG"/>
    <property type="match status" value="1"/>
</dbReference>
<dbReference type="PANTHER" id="PTHR43155:SF2">
    <property type="entry name" value="CYCLIC DI-GMP PHOSPHODIESTERASE PA4108"/>
    <property type="match status" value="1"/>
</dbReference>
<dbReference type="InterPro" id="IPR037522">
    <property type="entry name" value="HD_GYP_dom"/>
</dbReference>
<dbReference type="Gene3D" id="1.10.3210.10">
    <property type="entry name" value="Hypothetical protein af1432"/>
    <property type="match status" value="1"/>
</dbReference>
<reference evidence="2 3" key="1">
    <citation type="submission" date="2021-03" db="EMBL/GenBank/DDBJ databases">
        <title>Genomic Encyclopedia of Type Strains, Phase IV (KMG-IV): sequencing the most valuable type-strain genomes for metagenomic binning, comparative biology and taxonomic classification.</title>
        <authorList>
            <person name="Goeker M."/>
        </authorList>
    </citation>
    <scope>NUCLEOTIDE SEQUENCE [LARGE SCALE GENOMIC DNA]</scope>
    <source>
        <strain evidence="2 3">DSM 14349</strain>
    </source>
</reference>
<organism evidence="2 3">
    <name type="scientific">Paenibacillus turicensis</name>
    <dbReference type="NCBI Taxonomy" id="160487"/>
    <lineage>
        <taxon>Bacteria</taxon>
        <taxon>Bacillati</taxon>
        <taxon>Bacillota</taxon>
        <taxon>Bacilli</taxon>
        <taxon>Bacillales</taxon>
        <taxon>Paenibacillaceae</taxon>
        <taxon>Paenibacillus</taxon>
    </lineage>
</organism>
<dbReference type="CDD" id="cd00077">
    <property type="entry name" value="HDc"/>
    <property type="match status" value="1"/>
</dbReference>
<accession>A0ABS4FXN7</accession>
<dbReference type="Pfam" id="PF13487">
    <property type="entry name" value="HD_5"/>
    <property type="match status" value="1"/>
</dbReference>
<dbReference type="SMART" id="SM00471">
    <property type="entry name" value="HDc"/>
    <property type="match status" value="1"/>
</dbReference>
<gene>
    <name evidence="2" type="ORF">J2Z32_003960</name>
</gene>
<dbReference type="Proteomes" id="UP001519272">
    <property type="component" value="Unassembled WGS sequence"/>
</dbReference>